<feature type="chain" id="PRO_5047245719" description="Secreted protein" evidence="2">
    <location>
        <begin position="19"/>
        <end position="84"/>
    </location>
</feature>
<gene>
    <name evidence="3" type="ORF">BASA50_008012</name>
</gene>
<keyword evidence="2" id="KW-0732">Signal</keyword>
<feature type="compositionally biased region" description="Basic and acidic residues" evidence="1">
    <location>
        <begin position="39"/>
        <end position="49"/>
    </location>
</feature>
<proteinExistence type="predicted"/>
<evidence type="ECO:0000256" key="2">
    <source>
        <dbReference type="SAM" id="SignalP"/>
    </source>
</evidence>
<organism evidence="3 4">
    <name type="scientific">Batrachochytrium salamandrivorans</name>
    <dbReference type="NCBI Taxonomy" id="1357716"/>
    <lineage>
        <taxon>Eukaryota</taxon>
        <taxon>Fungi</taxon>
        <taxon>Fungi incertae sedis</taxon>
        <taxon>Chytridiomycota</taxon>
        <taxon>Chytridiomycota incertae sedis</taxon>
        <taxon>Chytridiomycetes</taxon>
        <taxon>Rhizophydiales</taxon>
        <taxon>Rhizophydiales incertae sedis</taxon>
        <taxon>Batrachochytrium</taxon>
    </lineage>
</organism>
<evidence type="ECO:0000256" key="1">
    <source>
        <dbReference type="SAM" id="MobiDB-lite"/>
    </source>
</evidence>
<sequence length="84" mass="9352">MKVNALVVAAMVITSVNAVWHDVFTGCFRGRCGMSKSESEESLLQKDGDESQVPEPTKDDPKCGPIVEKLTDVRRETYTIEDDF</sequence>
<keyword evidence="4" id="KW-1185">Reference proteome</keyword>
<evidence type="ECO:0008006" key="5">
    <source>
        <dbReference type="Google" id="ProtNLM"/>
    </source>
</evidence>
<protein>
    <recommendedName>
        <fullName evidence="5">Secreted protein</fullName>
    </recommendedName>
</protein>
<evidence type="ECO:0000313" key="4">
    <source>
        <dbReference type="Proteomes" id="UP001648503"/>
    </source>
</evidence>
<evidence type="ECO:0000313" key="3">
    <source>
        <dbReference type="EMBL" id="KAH6592561.1"/>
    </source>
</evidence>
<reference evidence="3 4" key="1">
    <citation type="submission" date="2021-02" db="EMBL/GenBank/DDBJ databases">
        <title>Variation within the Batrachochytrium salamandrivorans European outbreak.</title>
        <authorList>
            <person name="Kelly M."/>
            <person name="Pasmans F."/>
            <person name="Shea T.P."/>
            <person name="Munoz J.F."/>
            <person name="Carranza S."/>
            <person name="Cuomo C.A."/>
            <person name="Martel A."/>
        </authorList>
    </citation>
    <scope>NUCLEOTIDE SEQUENCE [LARGE SCALE GENOMIC DNA]</scope>
    <source>
        <strain evidence="3 4">AMFP18/2</strain>
    </source>
</reference>
<accession>A0ABQ8F5E9</accession>
<dbReference type="EMBL" id="JAFCIX010000378">
    <property type="protein sequence ID" value="KAH6592561.1"/>
    <property type="molecule type" value="Genomic_DNA"/>
</dbReference>
<dbReference type="Proteomes" id="UP001648503">
    <property type="component" value="Unassembled WGS sequence"/>
</dbReference>
<feature type="signal peptide" evidence="2">
    <location>
        <begin position="1"/>
        <end position="18"/>
    </location>
</feature>
<feature type="region of interest" description="Disordered" evidence="1">
    <location>
        <begin position="39"/>
        <end position="65"/>
    </location>
</feature>
<name>A0ABQ8F5E9_9FUNG</name>
<comment type="caution">
    <text evidence="3">The sequence shown here is derived from an EMBL/GenBank/DDBJ whole genome shotgun (WGS) entry which is preliminary data.</text>
</comment>